<dbReference type="SMART" id="SM00825">
    <property type="entry name" value="PKS_KS"/>
    <property type="match status" value="1"/>
</dbReference>
<proteinExistence type="inferred from homology"/>
<dbReference type="InterPro" id="IPR016039">
    <property type="entry name" value="Thiolase-like"/>
</dbReference>
<feature type="domain" description="Ketosynthase family 3 (KS3)" evidence="5">
    <location>
        <begin position="2"/>
        <end position="413"/>
    </location>
</feature>
<dbReference type="GO" id="GO:0004312">
    <property type="term" value="F:fatty acid synthase activity"/>
    <property type="evidence" value="ECO:0007669"/>
    <property type="project" value="TreeGrafter"/>
</dbReference>
<dbReference type="AlphaFoldDB" id="A0A1C4X5Q2"/>
<dbReference type="CDD" id="cd00833">
    <property type="entry name" value="PKS"/>
    <property type="match status" value="1"/>
</dbReference>
<dbReference type="Proteomes" id="UP000198797">
    <property type="component" value="Unassembled WGS sequence"/>
</dbReference>
<dbReference type="InterPro" id="IPR014030">
    <property type="entry name" value="Ketoacyl_synth_N"/>
</dbReference>
<organism evidence="6 7">
    <name type="scientific">Micromonospora matsumotoense</name>
    <dbReference type="NCBI Taxonomy" id="121616"/>
    <lineage>
        <taxon>Bacteria</taxon>
        <taxon>Bacillati</taxon>
        <taxon>Actinomycetota</taxon>
        <taxon>Actinomycetes</taxon>
        <taxon>Micromonosporales</taxon>
        <taxon>Micromonosporaceae</taxon>
        <taxon>Micromonospora</taxon>
    </lineage>
</organism>
<dbReference type="InterPro" id="IPR014031">
    <property type="entry name" value="Ketoacyl_synth_C"/>
</dbReference>
<gene>
    <name evidence="6" type="ORF">GA0070216_104155</name>
</gene>
<comment type="similarity">
    <text evidence="4">Belongs to the thiolase-like superfamily. Beta-ketoacyl-ACP synthases family.</text>
</comment>
<dbReference type="PANTHER" id="PTHR43775">
    <property type="entry name" value="FATTY ACID SYNTHASE"/>
    <property type="match status" value="1"/>
</dbReference>
<dbReference type="GO" id="GO:0006633">
    <property type="term" value="P:fatty acid biosynthetic process"/>
    <property type="evidence" value="ECO:0007669"/>
    <property type="project" value="InterPro"/>
</dbReference>
<evidence type="ECO:0000313" key="6">
    <source>
        <dbReference type="EMBL" id="SCF03750.1"/>
    </source>
</evidence>
<dbReference type="SUPFAM" id="SSF53901">
    <property type="entry name" value="Thiolase-like"/>
    <property type="match status" value="1"/>
</dbReference>
<dbReference type="Gene3D" id="3.40.47.10">
    <property type="match status" value="1"/>
</dbReference>
<dbReference type="RefSeq" id="WP_245722423.1">
    <property type="nucleotide sequence ID" value="NZ_FMCU01000004.1"/>
</dbReference>
<dbReference type="GO" id="GO:0004315">
    <property type="term" value="F:3-oxoacyl-[acyl-carrier-protein] synthase activity"/>
    <property type="evidence" value="ECO:0007669"/>
    <property type="project" value="InterPro"/>
</dbReference>
<keyword evidence="3 4" id="KW-0808">Transferase</keyword>
<dbReference type="Pfam" id="PF00109">
    <property type="entry name" value="ketoacyl-synt"/>
    <property type="match status" value="1"/>
</dbReference>
<dbReference type="PROSITE" id="PS00606">
    <property type="entry name" value="KS3_1"/>
    <property type="match status" value="1"/>
</dbReference>
<name>A0A1C4X5Q2_9ACTN</name>
<dbReference type="InterPro" id="IPR020841">
    <property type="entry name" value="PKS_Beta-ketoAc_synthase_dom"/>
</dbReference>
<dbReference type="PROSITE" id="PS52004">
    <property type="entry name" value="KS3_2"/>
    <property type="match status" value="1"/>
</dbReference>
<dbReference type="EMBL" id="FMCU01000004">
    <property type="protein sequence ID" value="SCF03750.1"/>
    <property type="molecule type" value="Genomic_DNA"/>
</dbReference>
<protein>
    <submittedName>
        <fullName evidence="6">Beta-ketoacyl synthase, C-terminal domain</fullName>
    </submittedName>
</protein>
<keyword evidence="7" id="KW-1185">Reference proteome</keyword>
<sequence>MPTPIAVVGMAVRAPGGVSSLDAYWSAILAGRDLTGELPDDRRAGFGAQWDGMVTRGGYCDAVFDFDPKFFGISPREARVLDPQHRLLLEVVWEAFEHAAIPVAAVAGATGVFVGVTGRDYRQWLTGDPNSYWTIGNGHSFTAGRIAYTLGLQGPVFALDTACSSSLVAVHTAGRALAAGDCDTAVAGGVNLILAPSTTRSVAQTGALSPDGRSRPFDAEANGFVRGEGCAMLVLKRLADAHRDGDRVLAVLRGTGINHDGRTATFTTPNVSAQSRLIDAVLAAAGIAVRDVGYHEAHGTGTPLGDPAEMAAIVAALGRADGPPLYVASVKGNLGHTESAAGVLGLVKAVLCLQRRTIAPQANFRTLNPRIDLTGTGVDIPVAPVPWDDRLGACASTSSYGMSGTNAFAVLSPAPPVASSALPAADGFPVSAATGPALAVLARHYADRLAVLPAADYPAFATTAAGGRTRLAHAVWVRASGPADAAAALRAVAAGTAHPDVRVLGADEPVPTPSGRAVVDLPTYPWQRRTCVVDRPQ</sequence>
<dbReference type="Gene3D" id="3.30.70.3290">
    <property type="match status" value="1"/>
</dbReference>
<evidence type="ECO:0000313" key="7">
    <source>
        <dbReference type="Proteomes" id="UP000198797"/>
    </source>
</evidence>
<dbReference type="InterPro" id="IPR050091">
    <property type="entry name" value="PKS_NRPS_Biosynth_Enz"/>
</dbReference>
<dbReference type="STRING" id="121616.GA0070216_104155"/>
<evidence type="ECO:0000256" key="2">
    <source>
        <dbReference type="ARBA" id="ARBA00022553"/>
    </source>
</evidence>
<evidence type="ECO:0000256" key="1">
    <source>
        <dbReference type="ARBA" id="ARBA00022450"/>
    </source>
</evidence>
<keyword evidence="1" id="KW-0596">Phosphopantetheine</keyword>
<evidence type="ECO:0000256" key="4">
    <source>
        <dbReference type="RuleBase" id="RU003694"/>
    </source>
</evidence>
<accession>A0A1C4X5Q2</accession>
<reference evidence="7" key="1">
    <citation type="submission" date="2016-06" db="EMBL/GenBank/DDBJ databases">
        <authorList>
            <person name="Varghese N."/>
            <person name="Submissions Spin"/>
        </authorList>
    </citation>
    <scope>NUCLEOTIDE SEQUENCE [LARGE SCALE GENOMIC DNA]</scope>
    <source>
        <strain evidence="7">DSM 44100</strain>
    </source>
</reference>
<dbReference type="InterPro" id="IPR018201">
    <property type="entry name" value="Ketoacyl_synth_AS"/>
</dbReference>
<dbReference type="Pfam" id="PF02801">
    <property type="entry name" value="Ketoacyl-synt_C"/>
    <property type="match status" value="1"/>
</dbReference>
<evidence type="ECO:0000256" key="3">
    <source>
        <dbReference type="ARBA" id="ARBA00022679"/>
    </source>
</evidence>
<keyword evidence="2" id="KW-0597">Phosphoprotein</keyword>
<evidence type="ECO:0000259" key="5">
    <source>
        <dbReference type="PROSITE" id="PS52004"/>
    </source>
</evidence>
<dbReference type="PANTHER" id="PTHR43775:SF37">
    <property type="entry name" value="SI:DKEY-61P9.11"/>
    <property type="match status" value="1"/>
</dbReference>